<sequence length="885" mass="101912">MDLAAQAVDMYDYIVESDLACTFGDMVTTLIVNIYDLGLYKCSILGLLLLLLFRLMALAFRFPSPRDNDALNKKLDIVSDMAVTAATFIFTALYGFTPHFHNIQYFIAIYIYQVLILGIFVVYTAHALDLDRRFNDQNKRTNKLRLFFGAVMALIVVNYTAWNLFISFLGHLTVTHFVTAACLLLLFFGAIVTVYFALMIDVDDTLSADKKWNSKMDLFFNSGQLLLGYVYFSFIAYLWSYGISALLKSLDTTVLYLLSCSVIFAVYCIKITNTDRQLTVNGRRKRNLKVIFTTMQLASILGLFYSIVHLFSTGILSVLLIYVRNSVLYHMTAEFYDFCDMVFDWPFDKSAHEVHPTPKASPQGEARRQSKFQKALKAPLKVPTPSGNGRWNFSTPTPATPPEIDISKPDWCESEIWTQPWIEPVEVVPVIKPEDVGPDLSIRLLAAKMEQLKLQNLKQKFEDSEEAKREVMHHCSLEDKALPNFLYLLEEIEGEAEVIGADASGSKYRSRLIRAIQNWNPASRTIFERLRDQLKQRFREYAAKQSVGEAEMLYLDALVAVSSSSPGGLRKFVEHLRKKEAHEQKEAKRIAIEREREEKQRERELVEKPDLIRRMDEYATKFGVPEASRKYHYRMVQLFGPDGTVTCLAQVTQLQAQRKSEQALKFQNHIIEIRDFAVEHGYLEAKDKFHGNTPSSIKLPDDFWESLCRDVAQQEANILKDDPDKKKAFFAKIKLEMFAIALLRTADYRWGYCDHATRKAVILGSTEEEMLSKYGHTIKFLGEEPEKCLERLCEEEMRNHMSWHYLARLTYYIGSEAVGIRGEDMKKYIGRKKNENRRRRTLMAQSACRKVGLPEAEFWTNIQDVCDWLPGLVLSTRVRDMEEEA</sequence>
<feature type="transmembrane region" description="Helical" evidence="2">
    <location>
        <begin position="253"/>
        <end position="269"/>
    </location>
</feature>
<feature type="transmembrane region" description="Helical" evidence="2">
    <location>
        <begin position="290"/>
        <end position="323"/>
    </location>
</feature>
<evidence type="ECO:0000313" key="3">
    <source>
        <dbReference type="EMBL" id="KAK3215747.1"/>
    </source>
</evidence>
<feature type="transmembrane region" description="Helical" evidence="2">
    <location>
        <begin position="146"/>
        <end position="165"/>
    </location>
</feature>
<keyword evidence="4" id="KW-1185">Reference proteome</keyword>
<keyword evidence="2" id="KW-0472">Membrane</keyword>
<dbReference type="EMBL" id="WVTA01000002">
    <property type="protein sequence ID" value="KAK3215747.1"/>
    <property type="molecule type" value="Genomic_DNA"/>
</dbReference>
<dbReference type="Proteomes" id="UP001280581">
    <property type="component" value="Unassembled WGS sequence"/>
</dbReference>
<keyword evidence="1" id="KW-0175">Coiled coil</keyword>
<keyword evidence="2" id="KW-0812">Transmembrane</keyword>
<feature type="transmembrane region" description="Helical" evidence="2">
    <location>
        <begin position="103"/>
        <end position="125"/>
    </location>
</feature>
<evidence type="ECO:0000256" key="2">
    <source>
        <dbReference type="SAM" id="Phobius"/>
    </source>
</evidence>
<evidence type="ECO:0000313" key="4">
    <source>
        <dbReference type="Proteomes" id="UP001280581"/>
    </source>
</evidence>
<keyword evidence="2" id="KW-1133">Transmembrane helix</keyword>
<organism evidence="3 4">
    <name type="scientific">Pseudopithomyces chartarum</name>
    <dbReference type="NCBI Taxonomy" id="1892770"/>
    <lineage>
        <taxon>Eukaryota</taxon>
        <taxon>Fungi</taxon>
        <taxon>Dikarya</taxon>
        <taxon>Ascomycota</taxon>
        <taxon>Pezizomycotina</taxon>
        <taxon>Dothideomycetes</taxon>
        <taxon>Pleosporomycetidae</taxon>
        <taxon>Pleosporales</taxon>
        <taxon>Massarineae</taxon>
        <taxon>Didymosphaeriaceae</taxon>
        <taxon>Pseudopithomyces</taxon>
    </lineage>
</organism>
<feature type="coiled-coil region" evidence="1">
    <location>
        <begin position="447"/>
        <end position="474"/>
    </location>
</feature>
<reference evidence="3 4" key="1">
    <citation type="submission" date="2021-02" db="EMBL/GenBank/DDBJ databases">
        <title>Genome assembly of Pseudopithomyces chartarum.</title>
        <authorList>
            <person name="Jauregui R."/>
            <person name="Singh J."/>
            <person name="Voisey C."/>
        </authorList>
    </citation>
    <scope>NUCLEOTIDE SEQUENCE [LARGE SCALE GENOMIC DNA]</scope>
    <source>
        <strain evidence="3 4">AGR01</strain>
    </source>
</reference>
<evidence type="ECO:0000256" key="1">
    <source>
        <dbReference type="SAM" id="Coils"/>
    </source>
</evidence>
<feature type="transmembrane region" description="Helical" evidence="2">
    <location>
        <begin position="77"/>
        <end position="97"/>
    </location>
</feature>
<feature type="transmembrane region" description="Helical" evidence="2">
    <location>
        <begin position="38"/>
        <end position="57"/>
    </location>
</feature>
<protein>
    <submittedName>
        <fullName evidence="3">Uncharacterized protein</fullName>
    </submittedName>
</protein>
<gene>
    <name evidence="3" type="ORF">GRF29_8g931785</name>
</gene>
<name>A0AAN6M7F3_9PLEO</name>
<feature type="transmembrane region" description="Helical" evidence="2">
    <location>
        <begin position="218"/>
        <end position="241"/>
    </location>
</feature>
<comment type="caution">
    <text evidence="3">The sequence shown here is derived from an EMBL/GenBank/DDBJ whole genome shotgun (WGS) entry which is preliminary data.</text>
</comment>
<dbReference type="AlphaFoldDB" id="A0AAN6M7F3"/>
<feature type="coiled-coil region" evidence="1">
    <location>
        <begin position="578"/>
        <end position="605"/>
    </location>
</feature>
<feature type="transmembrane region" description="Helical" evidence="2">
    <location>
        <begin position="177"/>
        <end position="198"/>
    </location>
</feature>
<proteinExistence type="predicted"/>
<accession>A0AAN6M7F3</accession>